<evidence type="ECO:0000313" key="8">
    <source>
        <dbReference type="Proteomes" id="UP001558652"/>
    </source>
</evidence>
<dbReference type="GO" id="GO:0045547">
    <property type="term" value="F:ditrans,polycis-polyprenyl diphosphate synthase [(2E,6E)-farnesyl diphosphate specific] activity"/>
    <property type="evidence" value="ECO:0007669"/>
    <property type="project" value="UniProtKB-EC"/>
</dbReference>
<dbReference type="PANTHER" id="PTHR10291:SF43">
    <property type="entry name" value="DEHYDRODOLICHYL DIPHOSPHATE SYNTHASE COMPLEX SUBUNIT DHDDS"/>
    <property type="match status" value="1"/>
</dbReference>
<dbReference type="NCBIfam" id="TIGR00055">
    <property type="entry name" value="uppS"/>
    <property type="match status" value="1"/>
</dbReference>
<keyword evidence="8" id="KW-1185">Reference proteome</keyword>
<evidence type="ECO:0000256" key="5">
    <source>
        <dbReference type="RuleBase" id="RU363018"/>
    </source>
</evidence>
<accession>A0ABD0YKE1</accession>
<dbReference type="Gene3D" id="3.40.1180.10">
    <property type="entry name" value="Decaprenyl diphosphate synthase-like"/>
    <property type="match status" value="1"/>
</dbReference>
<keyword evidence="2 5" id="KW-0808">Transferase</keyword>
<feature type="signal peptide" evidence="6">
    <location>
        <begin position="1"/>
        <end position="22"/>
    </location>
</feature>
<dbReference type="Proteomes" id="UP001558652">
    <property type="component" value="Unassembled WGS sequence"/>
</dbReference>
<comment type="similarity">
    <text evidence="1 5">Belongs to the UPP synthase family.</text>
</comment>
<gene>
    <name evidence="7" type="ORF">AAG570_011361</name>
</gene>
<evidence type="ECO:0000256" key="2">
    <source>
        <dbReference type="ARBA" id="ARBA00022679"/>
    </source>
</evidence>
<keyword evidence="3" id="KW-0460">Magnesium</keyword>
<evidence type="ECO:0000256" key="4">
    <source>
        <dbReference type="ARBA" id="ARBA00047353"/>
    </source>
</evidence>
<sequence length="292" mass="33588">MSWIRDSSLNWFHLLFVRLLRCGRVPEHVAFIMDGNRRYARKNNVEKLEGHSKGFDKLSEVLQWCLDLGIPEVTVYAFSIENFKRSEEEVNGLMELARGKFKRILLERETLNEHGVKIRVIGNLSLLPPDIRKLVAEVELITKDNNKAVLNVAFSYTAQDEMTYGTNLILNGLANDSISTEDLNLKLFSKCLYTRGSKHPELIIRTSGETRLSDFLLFQGSCSYLYFADVLWPELSAWDLLWAVFKYQHVCQTLDNMAKILQNNNTLSKKGAQFLKSINENHINELHSTVKS</sequence>
<dbReference type="HAMAP" id="MF_01139">
    <property type="entry name" value="ISPT"/>
    <property type="match status" value="1"/>
</dbReference>
<dbReference type="InterPro" id="IPR036424">
    <property type="entry name" value="UPP_synth-like_sf"/>
</dbReference>
<protein>
    <recommendedName>
        <fullName evidence="5">Alkyl transferase</fullName>
        <ecNumber evidence="5">2.5.1.-</ecNumber>
    </recommendedName>
</protein>
<dbReference type="Pfam" id="PF01255">
    <property type="entry name" value="Prenyltransf"/>
    <property type="match status" value="1"/>
</dbReference>
<dbReference type="CDD" id="cd00475">
    <property type="entry name" value="Cis_IPPS"/>
    <property type="match status" value="1"/>
</dbReference>
<dbReference type="SUPFAM" id="SSF64005">
    <property type="entry name" value="Undecaprenyl diphosphate synthase"/>
    <property type="match status" value="1"/>
</dbReference>
<evidence type="ECO:0000256" key="3">
    <source>
        <dbReference type="ARBA" id="ARBA00022842"/>
    </source>
</evidence>
<dbReference type="AlphaFoldDB" id="A0ABD0YKE1"/>
<evidence type="ECO:0000313" key="7">
    <source>
        <dbReference type="EMBL" id="KAL1131748.1"/>
    </source>
</evidence>
<comment type="catalytic activity">
    <reaction evidence="4">
        <text>n isopentenyl diphosphate + (2E,6E)-farnesyl diphosphate = a di-trans,poly-cis-polyprenyl diphosphate + n diphosphate</text>
        <dbReference type="Rhea" id="RHEA:53008"/>
        <dbReference type="Rhea" id="RHEA-COMP:19494"/>
        <dbReference type="ChEBI" id="CHEBI:33019"/>
        <dbReference type="ChEBI" id="CHEBI:128769"/>
        <dbReference type="ChEBI" id="CHEBI:136960"/>
        <dbReference type="ChEBI" id="CHEBI:175763"/>
        <dbReference type="EC" id="2.5.1.87"/>
    </reaction>
</comment>
<dbReference type="EC" id="2.5.1.-" evidence="5"/>
<keyword evidence="6" id="KW-0732">Signal</keyword>
<evidence type="ECO:0000256" key="1">
    <source>
        <dbReference type="ARBA" id="ARBA00005432"/>
    </source>
</evidence>
<dbReference type="FunFam" id="3.40.1180.10:FF:000005">
    <property type="entry name" value="Alkyl transferase"/>
    <property type="match status" value="1"/>
</dbReference>
<reference evidence="7 8" key="1">
    <citation type="submission" date="2024-07" db="EMBL/GenBank/DDBJ databases">
        <title>Chromosome-level genome assembly of the water stick insect Ranatra chinensis (Heteroptera: Nepidae).</title>
        <authorList>
            <person name="Liu X."/>
        </authorList>
    </citation>
    <scope>NUCLEOTIDE SEQUENCE [LARGE SCALE GENOMIC DNA]</scope>
    <source>
        <strain evidence="7">Cailab_2021Rc</strain>
        <tissue evidence="7">Muscle</tissue>
    </source>
</reference>
<proteinExistence type="inferred from homology"/>
<dbReference type="PANTHER" id="PTHR10291">
    <property type="entry name" value="DEHYDRODOLICHYL DIPHOSPHATE SYNTHASE FAMILY MEMBER"/>
    <property type="match status" value="1"/>
</dbReference>
<comment type="caution">
    <text evidence="7">The sequence shown here is derived from an EMBL/GenBank/DDBJ whole genome shotgun (WGS) entry which is preliminary data.</text>
</comment>
<feature type="chain" id="PRO_5044819855" description="Alkyl transferase" evidence="6">
    <location>
        <begin position="23"/>
        <end position="292"/>
    </location>
</feature>
<dbReference type="EMBL" id="JBFDAA010000006">
    <property type="protein sequence ID" value="KAL1131748.1"/>
    <property type="molecule type" value="Genomic_DNA"/>
</dbReference>
<evidence type="ECO:0000256" key="6">
    <source>
        <dbReference type="SAM" id="SignalP"/>
    </source>
</evidence>
<name>A0ABD0YKE1_9HEMI</name>
<dbReference type="InterPro" id="IPR001441">
    <property type="entry name" value="UPP_synth-like"/>
</dbReference>
<organism evidence="7 8">
    <name type="scientific">Ranatra chinensis</name>
    <dbReference type="NCBI Taxonomy" id="642074"/>
    <lineage>
        <taxon>Eukaryota</taxon>
        <taxon>Metazoa</taxon>
        <taxon>Ecdysozoa</taxon>
        <taxon>Arthropoda</taxon>
        <taxon>Hexapoda</taxon>
        <taxon>Insecta</taxon>
        <taxon>Pterygota</taxon>
        <taxon>Neoptera</taxon>
        <taxon>Paraneoptera</taxon>
        <taxon>Hemiptera</taxon>
        <taxon>Heteroptera</taxon>
        <taxon>Panheteroptera</taxon>
        <taxon>Nepomorpha</taxon>
        <taxon>Nepidae</taxon>
        <taxon>Ranatrinae</taxon>
        <taxon>Ranatra</taxon>
    </lineage>
</organism>